<dbReference type="Proteomes" id="UP000008827">
    <property type="component" value="Chromosome 13"/>
</dbReference>
<dbReference type="Pfam" id="PF00657">
    <property type="entry name" value="Lipase_GDSL"/>
    <property type="match status" value="1"/>
</dbReference>
<dbReference type="InParanoid" id="A0A0R0GJX5"/>
<dbReference type="OMA" id="KECEFPA"/>
<evidence type="ECO:0000256" key="2">
    <source>
        <dbReference type="ARBA" id="ARBA00022729"/>
    </source>
</evidence>
<keyword evidence="4" id="KW-0325">Glycoprotein</keyword>
<reference evidence="6" key="2">
    <citation type="submission" date="2018-02" db="UniProtKB">
        <authorList>
            <consortium name="EnsemblPlants"/>
        </authorList>
    </citation>
    <scope>IDENTIFICATION</scope>
    <source>
        <strain evidence="6">Williams 82</strain>
    </source>
</reference>
<reference evidence="5 6" key="1">
    <citation type="journal article" date="2010" name="Nature">
        <title>Genome sequence of the palaeopolyploid soybean.</title>
        <authorList>
            <person name="Schmutz J."/>
            <person name="Cannon S.B."/>
            <person name="Schlueter J."/>
            <person name="Ma J."/>
            <person name="Mitros T."/>
            <person name="Nelson W."/>
            <person name="Hyten D.L."/>
            <person name="Song Q."/>
            <person name="Thelen J.J."/>
            <person name="Cheng J."/>
            <person name="Xu D."/>
            <person name="Hellsten U."/>
            <person name="May G.D."/>
            <person name="Yu Y."/>
            <person name="Sakurai T."/>
            <person name="Umezawa T."/>
            <person name="Bhattacharyya M.K."/>
            <person name="Sandhu D."/>
            <person name="Valliyodan B."/>
            <person name="Lindquist E."/>
            <person name="Peto M."/>
            <person name="Grant D."/>
            <person name="Shu S."/>
            <person name="Goodstein D."/>
            <person name="Barry K."/>
            <person name="Futrell-Griggs M."/>
            <person name="Abernathy B."/>
            <person name="Du J."/>
            <person name="Tian Z."/>
            <person name="Zhu L."/>
            <person name="Gill N."/>
            <person name="Joshi T."/>
            <person name="Libault M."/>
            <person name="Sethuraman A."/>
            <person name="Zhang X.-C."/>
            <person name="Shinozaki K."/>
            <person name="Nguyen H.T."/>
            <person name="Wing R.A."/>
            <person name="Cregan P."/>
            <person name="Specht J."/>
            <person name="Grimwood J."/>
            <person name="Rokhsar D."/>
            <person name="Stacey G."/>
            <person name="Shoemaker R.C."/>
            <person name="Jackson S.A."/>
        </authorList>
    </citation>
    <scope>NUCLEOTIDE SEQUENCE</scope>
    <source>
        <strain evidence="6">cv. Williams 82</strain>
        <tissue evidence="5">Callus</tissue>
    </source>
</reference>
<comment type="similarity">
    <text evidence="1">Belongs to the 'GDSL' lipolytic enzyme family.</text>
</comment>
<keyword evidence="3" id="KW-0378">Hydrolase</keyword>
<protein>
    <submittedName>
        <fullName evidence="5 6">Uncharacterized protein</fullName>
    </submittedName>
</protein>
<reference evidence="5" key="3">
    <citation type="submission" date="2018-07" db="EMBL/GenBank/DDBJ databases">
        <title>WGS assembly of Glycine max.</title>
        <authorList>
            <person name="Schmutz J."/>
            <person name="Cannon S."/>
            <person name="Schlueter J."/>
            <person name="Ma J."/>
            <person name="Mitros T."/>
            <person name="Nelson W."/>
            <person name="Hyten D."/>
            <person name="Song Q."/>
            <person name="Thelen J."/>
            <person name="Cheng J."/>
            <person name="Xu D."/>
            <person name="Hellsten U."/>
            <person name="May G."/>
            <person name="Yu Y."/>
            <person name="Sakurai T."/>
            <person name="Umezawa T."/>
            <person name="Bhattacharyya M."/>
            <person name="Sandhu D."/>
            <person name="Valliyodan B."/>
            <person name="Lindquist E."/>
            <person name="Peto M."/>
            <person name="Grant D."/>
            <person name="Shu S."/>
            <person name="Goodstein D."/>
            <person name="Barry K."/>
            <person name="Futrell-Griggs M."/>
            <person name="Abernathy B."/>
            <person name="Du J."/>
            <person name="Tian Z."/>
            <person name="Zhu L."/>
            <person name="Gill N."/>
            <person name="Joshi T."/>
            <person name="Libault M."/>
            <person name="Sethuraman A."/>
            <person name="Zhang X."/>
            <person name="Shinozaki K."/>
            <person name="Nguyen H."/>
            <person name="Wing R."/>
            <person name="Cregan P."/>
            <person name="Specht J."/>
            <person name="Grimwood J."/>
            <person name="Rokhsar D."/>
            <person name="Stacey G."/>
            <person name="Shoemaker R."/>
            <person name="Jackson S."/>
        </authorList>
    </citation>
    <scope>NUCLEOTIDE SEQUENCE</scope>
    <source>
        <tissue evidence="5">Callus</tissue>
    </source>
</reference>
<keyword evidence="7" id="KW-1185">Reference proteome</keyword>
<evidence type="ECO:0000256" key="1">
    <source>
        <dbReference type="ARBA" id="ARBA00008668"/>
    </source>
</evidence>
<evidence type="ECO:0000313" key="6">
    <source>
        <dbReference type="EnsemblPlants" id="KRH18733"/>
    </source>
</evidence>
<name>A0A0R0GJX5_SOYBN</name>
<dbReference type="AlphaFoldDB" id="A0A0R0GJX5"/>
<evidence type="ECO:0000313" key="7">
    <source>
        <dbReference type="Proteomes" id="UP000008827"/>
    </source>
</evidence>
<accession>A0A0R0GJX5</accession>
<organism evidence="5">
    <name type="scientific">Glycine max</name>
    <name type="common">Soybean</name>
    <name type="synonym">Glycine hispida</name>
    <dbReference type="NCBI Taxonomy" id="3847"/>
    <lineage>
        <taxon>Eukaryota</taxon>
        <taxon>Viridiplantae</taxon>
        <taxon>Streptophyta</taxon>
        <taxon>Embryophyta</taxon>
        <taxon>Tracheophyta</taxon>
        <taxon>Spermatophyta</taxon>
        <taxon>Magnoliopsida</taxon>
        <taxon>eudicotyledons</taxon>
        <taxon>Gunneridae</taxon>
        <taxon>Pentapetalae</taxon>
        <taxon>rosids</taxon>
        <taxon>fabids</taxon>
        <taxon>Fabales</taxon>
        <taxon>Fabaceae</taxon>
        <taxon>Papilionoideae</taxon>
        <taxon>50 kb inversion clade</taxon>
        <taxon>NPAAA clade</taxon>
        <taxon>indigoferoid/millettioid clade</taxon>
        <taxon>Phaseoleae</taxon>
        <taxon>Glycine</taxon>
        <taxon>Glycine subgen. Soja</taxon>
    </lineage>
</organism>
<dbReference type="PANTHER" id="PTHR22835">
    <property type="entry name" value="ZINC FINGER FYVE DOMAIN CONTAINING PROTEIN"/>
    <property type="match status" value="1"/>
</dbReference>
<evidence type="ECO:0000313" key="5">
    <source>
        <dbReference type="EMBL" id="KRH18733.1"/>
    </source>
</evidence>
<dbReference type="EMBL" id="CM000846">
    <property type="protein sequence ID" value="KRH18733.1"/>
    <property type="molecule type" value="Genomic_DNA"/>
</dbReference>
<dbReference type="InterPro" id="IPR035669">
    <property type="entry name" value="SGNH_plant_lipase-like"/>
</dbReference>
<dbReference type="Gene3D" id="3.40.50.1110">
    <property type="entry name" value="SGNH hydrolase"/>
    <property type="match status" value="1"/>
</dbReference>
<dbReference type="CDD" id="cd01837">
    <property type="entry name" value="SGNH_plant_lipase_like"/>
    <property type="match status" value="1"/>
</dbReference>
<sequence>MAAAAFSLPNSPNGETYFHRPSGRFSDGRIILDFIAESFGIPYLSPYLDSLGSNFSRGANFATFGSTIKPQQNIFLKNLLSPFNLGVQYTQFNGFKPKTQLIRNQGGTFASLMPKEEYFTEALYTFDIGQNDLMAGIFSKTVPLITASIPDLVMTFKLNIKNLYNLGARSFWIHNTGPIGCLPLILTNFPLAIKDASGCVKEYNEVAQDFNRHLKDALAKLREDLPLAAITYVDVYTPKYNLFSDPKKYGFELPHVTCCGYGGKYNFNDVARCGATMKVMNKDILVGSCKTPSTRVVWDGIHYTEAANKVIFDQISSGNFTDPPIPLKMACNRNLA</sequence>
<dbReference type="EnsemblPlants" id="KRH18733">
    <property type="protein sequence ID" value="KRH18733"/>
    <property type="gene ID" value="GLYMA_13G079700"/>
</dbReference>
<dbReference type="Gramene" id="KRH18733">
    <property type="protein sequence ID" value="KRH18733"/>
    <property type="gene ID" value="GLYMA_13G079700"/>
</dbReference>
<dbReference type="PaxDb" id="3847-GLYMA13G03300.1"/>
<dbReference type="InterPro" id="IPR001087">
    <property type="entry name" value="GDSL"/>
</dbReference>
<evidence type="ECO:0000256" key="4">
    <source>
        <dbReference type="ARBA" id="ARBA00023180"/>
    </source>
</evidence>
<dbReference type="GO" id="GO:0016788">
    <property type="term" value="F:hydrolase activity, acting on ester bonds"/>
    <property type="evidence" value="ECO:0007669"/>
    <property type="project" value="InterPro"/>
</dbReference>
<evidence type="ECO:0000256" key="3">
    <source>
        <dbReference type="ARBA" id="ARBA00022801"/>
    </source>
</evidence>
<dbReference type="InterPro" id="IPR036514">
    <property type="entry name" value="SGNH_hydro_sf"/>
</dbReference>
<keyword evidence="2" id="KW-0732">Signal</keyword>
<dbReference type="PANTHER" id="PTHR22835:SF621">
    <property type="entry name" value="GDSL ESTERASE_LIPASE ENOD8"/>
    <property type="match status" value="1"/>
</dbReference>
<gene>
    <name evidence="5" type="ORF">GLYMA_13G079700</name>
</gene>
<proteinExistence type="inferred from homology"/>